<evidence type="ECO:0000313" key="2">
    <source>
        <dbReference type="EMBL" id="TPX77072.1"/>
    </source>
</evidence>
<reference evidence="2 3" key="1">
    <citation type="journal article" date="2019" name="Sci. Rep.">
        <title>Comparative genomics of chytrid fungi reveal insights into the obligate biotrophic and pathogenic lifestyle of Synchytrium endobioticum.</title>
        <authorList>
            <person name="van de Vossenberg B.T.L.H."/>
            <person name="Warris S."/>
            <person name="Nguyen H.D.T."/>
            <person name="van Gent-Pelzer M.P.E."/>
            <person name="Joly D.L."/>
            <person name="van de Geest H.C."/>
            <person name="Bonants P.J.M."/>
            <person name="Smith D.S."/>
            <person name="Levesque C.A."/>
            <person name="van der Lee T.A.J."/>
        </authorList>
    </citation>
    <scope>NUCLEOTIDE SEQUENCE [LARGE SCALE GENOMIC DNA]</scope>
    <source>
        <strain evidence="2 3">CBS 675.73</strain>
    </source>
</reference>
<organism evidence="2 3">
    <name type="scientific">Chytriomyces confervae</name>
    <dbReference type="NCBI Taxonomy" id="246404"/>
    <lineage>
        <taxon>Eukaryota</taxon>
        <taxon>Fungi</taxon>
        <taxon>Fungi incertae sedis</taxon>
        <taxon>Chytridiomycota</taxon>
        <taxon>Chytridiomycota incertae sedis</taxon>
        <taxon>Chytridiomycetes</taxon>
        <taxon>Chytridiales</taxon>
        <taxon>Chytriomycetaceae</taxon>
        <taxon>Chytriomyces</taxon>
    </lineage>
</organism>
<evidence type="ECO:0000256" key="1">
    <source>
        <dbReference type="SAM" id="MobiDB-lite"/>
    </source>
</evidence>
<evidence type="ECO:0000313" key="3">
    <source>
        <dbReference type="Proteomes" id="UP000320333"/>
    </source>
</evidence>
<name>A0A507FLF5_9FUNG</name>
<dbReference type="OrthoDB" id="2149211at2759"/>
<feature type="compositionally biased region" description="Polar residues" evidence="1">
    <location>
        <begin position="226"/>
        <end position="235"/>
    </location>
</feature>
<gene>
    <name evidence="2" type="ORF">CcCBS67573_g01660</name>
</gene>
<keyword evidence="3" id="KW-1185">Reference proteome</keyword>
<sequence length="484" mass="53330">MLPTETTGLLLPALASFLLVATVLHSPLASLTTVCAGILLYFAMFHRRILLAMATPGTPTVNLLNLLYFNHEGFFVKLDMDLPFNNLFPMPICGVTHTVHRPSGRIELPNISISFVDKKGNSTRIVDLMLSNALVFKTGENTLRIKQEALQVIICDKEICGNIAQTVIEKNLAGYWDQNHDIVVSISLHGTLRILGFHVYRGFNSPPVQVSLKWVHDYLFPSASLQPTQRRTSTPPQQPAPQLPDGSNILTRRKSGLSGFLPGIQITREPSISTEGVQLALYASINFTSPPTLDLSIHRVQIGIYINNIMVTSATISPFRIHAYESTQVPIRIAFNNPRVLRNAHLAHVVVDLMNLLARGVGIGVVAIETVANQTARYVTGRRESFATNASAKILSVEGYGVTGEVLDVGWLSHVLGKIDLKVELFGPGAEREEQELSHLESGFADENSGYSDDTSLSVDSWDETVFISRRRAHSPSFLIDYLQ</sequence>
<comment type="caution">
    <text evidence="2">The sequence shown here is derived from an EMBL/GenBank/DDBJ whole genome shotgun (WGS) entry which is preliminary data.</text>
</comment>
<dbReference type="AlphaFoldDB" id="A0A507FLF5"/>
<dbReference type="EMBL" id="QEAP01000029">
    <property type="protein sequence ID" value="TPX77072.1"/>
    <property type="molecule type" value="Genomic_DNA"/>
</dbReference>
<accession>A0A507FLF5</accession>
<protein>
    <submittedName>
        <fullName evidence="2">Uncharacterized protein</fullName>
    </submittedName>
</protein>
<proteinExistence type="predicted"/>
<dbReference type="Proteomes" id="UP000320333">
    <property type="component" value="Unassembled WGS sequence"/>
</dbReference>
<feature type="region of interest" description="Disordered" evidence="1">
    <location>
        <begin position="226"/>
        <end position="248"/>
    </location>
</feature>